<organism evidence="1 2">
    <name type="scientific">Prauserella flavalba</name>
    <dbReference type="NCBI Taxonomy" id="1477506"/>
    <lineage>
        <taxon>Bacteria</taxon>
        <taxon>Bacillati</taxon>
        <taxon>Actinomycetota</taxon>
        <taxon>Actinomycetes</taxon>
        <taxon>Pseudonocardiales</taxon>
        <taxon>Pseudonocardiaceae</taxon>
        <taxon>Prauserella</taxon>
    </lineage>
</organism>
<keyword evidence="2" id="KW-1185">Reference proteome</keyword>
<dbReference type="EMBL" id="MASU01000013">
    <property type="protein sequence ID" value="PXY24029.1"/>
    <property type="molecule type" value="Genomic_DNA"/>
</dbReference>
<accession>A0A318LDW7</accession>
<evidence type="ECO:0000313" key="2">
    <source>
        <dbReference type="Proteomes" id="UP000247892"/>
    </source>
</evidence>
<protein>
    <submittedName>
        <fullName evidence="1">Antitoxin</fullName>
    </submittedName>
</protein>
<evidence type="ECO:0000313" key="1">
    <source>
        <dbReference type="EMBL" id="PXY24029.1"/>
    </source>
</evidence>
<proteinExistence type="predicted"/>
<dbReference type="RefSeq" id="WP_110341876.1">
    <property type="nucleotide sequence ID" value="NZ_JBHVKT010000004.1"/>
</dbReference>
<dbReference type="AlphaFoldDB" id="A0A318LDW7"/>
<name>A0A318LDW7_9PSEU</name>
<comment type="caution">
    <text evidence="1">The sequence shown here is derived from an EMBL/GenBank/DDBJ whole genome shotgun (WGS) entry which is preliminary data.</text>
</comment>
<dbReference type="OrthoDB" id="3692970at2"/>
<reference evidence="1 2" key="1">
    <citation type="submission" date="2016-07" db="EMBL/GenBank/DDBJ databases">
        <title>Draft genome sequence of Prauserella sp. YIM 121212, isolated from alkaline soil.</title>
        <authorList>
            <person name="Ruckert C."/>
            <person name="Albersmeier A."/>
            <person name="Jiang C.-L."/>
            <person name="Jiang Y."/>
            <person name="Kalinowski J."/>
            <person name="Schneider O."/>
            <person name="Winkler A."/>
            <person name="Zotchev S.B."/>
        </authorList>
    </citation>
    <scope>NUCLEOTIDE SEQUENCE [LARGE SCALE GENOMIC DNA]</scope>
    <source>
        <strain evidence="1 2">YIM 121212</strain>
    </source>
</reference>
<gene>
    <name evidence="1" type="ORF">BA062_27615</name>
</gene>
<sequence>MKMSVSLPAEDVEFLDSYAREHDIGSRSAALHRAVDLLRAAQLGDAYADAWAEWEEAGEAAAWEPTTADGLPR</sequence>
<dbReference type="CDD" id="cd22231">
    <property type="entry name" value="RHH_NikR_HicB-like"/>
    <property type="match status" value="1"/>
</dbReference>
<dbReference type="Proteomes" id="UP000247892">
    <property type="component" value="Unassembled WGS sequence"/>
</dbReference>